<keyword evidence="1" id="KW-0496">Mitochondrion</keyword>
<proteinExistence type="predicted"/>
<organism evidence="1">
    <name type="scientific">Phlegmariurus squarrosus</name>
    <name type="common">Rock tassel fern</name>
    <name type="synonym">Lycopodium squarrosum</name>
    <dbReference type="NCBI Taxonomy" id="73615"/>
    <lineage>
        <taxon>Eukaryota</taxon>
        <taxon>Viridiplantae</taxon>
        <taxon>Streptophyta</taxon>
        <taxon>Embryophyta</taxon>
        <taxon>Tracheophyta</taxon>
        <taxon>Lycopodiopsida</taxon>
        <taxon>Lycopodiales</taxon>
        <taxon>Lycopodiaceae</taxon>
        <taxon>Huperzioideae</taxon>
        <taxon>Phlegmariurus</taxon>
    </lineage>
</organism>
<geneLocation type="mitochondrion" evidence="1"/>
<accession>H9M898</accession>
<gene>
    <name evidence="1" type="primary">ORF128_4</name>
    <name evidence="1" type="ORF">HusqMp127</name>
</gene>
<dbReference type="RefSeq" id="YP_006234367.1">
    <property type="nucleotide sequence ID" value="NC_017755.1"/>
</dbReference>
<sequence>MGKQFDNIYHSALAELPQKDIVLYTRLLDLYWELVQQATPEIMGKPTSQPLKCPKVEYFIPCSRISTCNRSTHCVNNSKPKKTPQVHSAKGTLRTCEQLSRNITRISLHCVPTCPRDKQHCLEEPKGL</sequence>
<protein>
    <submittedName>
        <fullName evidence="1">Uncharacterized protein</fullName>
    </submittedName>
</protein>
<reference evidence="1" key="1">
    <citation type="journal article" date="2012" name="PLoS ONE">
        <title>The Mitochondrial Genome of the Lycophyte Huperzia squarrosa: The Most Archaic Form in Vascular Plants.</title>
        <authorList>
            <person name="Liu Y."/>
            <person name="Wang B."/>
            <person name="Cui P."/>
            <person name="Li L."/>
            <person name="Xue J.Y."/>
            <person name="Yu J."/>
            <person name="Qiu Y.L."/>
        </authorList>
    </citation>
    <scope>NUCLEOTIDE SEQUENCE</scope>
</reference>
<dbReference type="GeneID" id="12354429"/>
<evidence type="ECO:0000313" key="1">
    <source>
        <dbReference type="EMBL" id="AEV55805.1"/>
    </source>
</evidence>
<dbReference type="AlphaFoldDB" id="H9M898"/>
<name>H9M898_PHLSQ</name>
<dbReference type="EMBL" id="JQ002659">
    <property type="protein sequence ID" value="AEV55805.1"/>
    <property type="molecule type" value="Genomic_DNA"/>
</dbReference>